<dbReference type="EMBL" id="ML220113">
    <property type="protein sequence ID" value="TGZ83944.1"/>
    <property type="molecule type" value="Genomic_DNA"/>
</dbReference>
<dbReference type="PANTHER" id="PTHR21100:SF9">
    <property type="entry name" value="PREFOLDIN SUBUNIT 4"/>
    <property type="match status" value="1"/>
</dbReference>
<evidence type="ECO:0000256" key="3">
    <source>
        <dbReference type="ARBA" id="ARBA00024667"/>
    </source>
</evidence>
<keyword evidence="8" id="KW-1185">Reference proteome</keyword>
<dbReference type="STRING" id="341454.A0A4S2N4M1"/>
<feature type="coiled-coil region" evidence="5">
    <location>
        <begin position="38"/>
        <end position="122"/>
    </location>
</feature>
<organism evidence="7 8">
    <name type="scientific">Ascodesmis nigricans</name>
    <dbReference type="NCBI Taxonomy" id="341454"/>
    <lineage>
        <taxon>Eukaryota</taxon>
        <taxon>Fungi</taxon>
        <taxon>Dikarya</taxon>
        <taxon>Ascomycota</taxon>
        <taxon>Pezizomycotina</taxon>
        <taxon>Pezizomycetes</taxon>
        <taxon>Pezizales</taxon>
        <taxon>Ascodesmidaceae</taxon>
        <taxon>Ascodesmis</taxon>
    </lineage>
</organism>
<evidence type="ECO:0000256" key="5">
    <source>
        <dbReference type="SAM" id="Coils"/>
    </source>
</evidence>
<evidence type="ECO:0000313" key="8">
    <source>
        <dbReference type="Proteomes" id="UP000298138"/>
    </source>
</evidence>
<evidence type="ECO:0000256" key="1">
    <source>
        <dbReference type="ARBA" id="ARBA00008045"/>
    </source>
</evidence>
<proteinExistence type="inferred from homology"/>
<keyword evidence="2 4" id="KW-0143">Chaperone</keyword>
<dbReference type="GO" id="GO:0006457">
    <property type="term" value="P:protein folding"/>
    <property type="evidence" value="ECO:0007669"/>
    <property type="project" value="UniProtKB-UniRule"/>
</dbReference>
<name>A0A4S2N4M1_9PEZI</name>
<sequence length="135" mass="15579">MDHTRLLSREDEPSATETTVTRADQDNINLFSSLHSSLSSLEATIEALRTERETYTDASQELELADEDELVSYKLGDAFVDLKVEKVQKLLEKQVERVEEEIEDTEKKIDERRERMDALKKVLYGKFGRSINLDV</sequence>
<dbReference type="GO" id="GO:0016272">
    <property type="term" value="C:prefoldin complex"/>
    <property type="evidence" value="ECO:0007669"/>
    <property type="project" value="UniProtKB-UniRule"/>
</dbReference>
<evidence type="ECO:0000313" key="7">
    <source>
        <dbReference type="EMBL" id="TGZ83944.1"/>
    </source>
</evidence>
<dbReference type="FunFam" id="1.10.287.370:FF:000005">
    <property type="entry name" value="Prefoldin subunit 4"/>
    <property type="match status" value="1"/>
</dbReference>
<feature type="region of interest" description="Disordered" evidence="6">
    <location>
        <begin position="1"/>
        <end position="20"/>
    </location>
</feature>
<dbReference type="InterPro" id="IPR016661">
    <property type="entry name" value="PFDN4"/>
</dbReference>
<dbReference type="GO" id="GO:0005737">
    <property type="term" value="C:cytoplasm"/>
    <property type="evidence" value="ECO:0007669"/>
    <property type="project" value="TreeGrafter"/>
</dbReference>
<feature type="compositionally biased region" description="Basic and acidic residues" evidence="6">
    <location>
        <begin position="1"/>
        <end position="12"/>
    </location>
</feature>
<dbReference type="PANTHER" id="PTHR21100">
    <property type="entry name" value="PREFOLDIN SUBUNIT 4"/>
    <property type="match status" value="1"/>
</dbReference>
<gene>
    <name evidence="7" type="ORF">EX30DRAFT_369257</name>
</gene>
<protein>
    <recommendedName>
        <fullName evidence="4">Prefoldin subunit 4</fullName>
    </recommendedName>
</protein>
<dbReference type="Gene3D" id="1.10.287.370">
    <property type="match status" value="1"/>
</dbReference>
<dbReference type="SUPFAM" id="SSF46579">
    <property type="entry name" value="Prefoldin"/>
    <property type="match status" value="1"/>
</dbReference>
<dbReference type="PIRSF" id="PIRSF016477">
    <property type="entry name" value="Prefoldin_subunit_4"/>
    <property type="match status" value="1"/>
</dbReference>
<comment type="subunit">
    <text evidence="4">Heterohexamer of two PFD-alpha type and four PFD-beta type subunits.</text>
</comment>
<dbReference type="Proteomes" id="UP000298138">
    <property type="component" value="Unassembled WGS sequence"/>
</dbReference>
<dbReference type="InParanoid" id="A0A4S2N4M1"/>
<evidence type="ECO:0000256" key="6">
    <source>
        <dbReference type="SAM" id="MobiDB-lite"/>
    </source>
</evidence>
<dbReference type="GO" id="GO:0051082">
    <property type="term" value="F:unfolded protein binding"/>
    <property type="evidence" value="ECO:0007669"/>
    <property type="project" value="InterPro"/>
</dbReference>
<dbReference type="InterPro" id="IPR002777">
    <property type="entry name" value="PFD_beta-like"/>
</dbReference>
<keyword evidence="5" id="KW-0175">Coiled coil</keyword>
<comment type="similarity">
    <text evidence="1 4">Belongs to the prefoldin subunit beta family.</text>
</comment>
<reference evidence="7 8" key="1">
    <citation type="submission" date="2019-04" db="EMBL/GenBank/DDBJ databases">
        <title>Comparative genomics and transcriptomics to analyze fruiting body development in filamentous ascomycetes.</title>
        <authorList>
            <consortium name="DOE Joint Genome Institute"/>
            <person name="Lutkenhaus R."/>
            <person name="Traeger S."/>
            <person name="Breuer J."/>
            <person name="Kuo A."/>
            <person name="Lipzen A."/>
            <person name="Pangilinan J."/>
            <person name="Dilworth D."/>
            <person name="Sandor L."/>
            <person name="Poggeler S."/>
            <person name="Barry K."/>
            <person name="Grigoriev I.V."/>
            <person name="Nowrousian M."/>
        </authorList>
    </citation>
    <scope>NUCLEOTIDE SEQUENCE [LARGE SCALE GENOMIC DNA]</scope>
    <source>
        <strain evidence="7 8">CBS 389.68</strain>
    </source>
</reference>
<dbReference type="InterPro" id="IPR009053">
    <property type="entry name" value="Prefoldin"/>
</dbReference>
<dbReference type="AlphaFoldDB" id="A0A4S2N4M1"/>
<comment type="function">
    <text evidence="3 4">Binds specifically to cytosolic chaperonin (c-CPN) and transfers target proteins to it. Binds to nascent polypeptide chain and promotes folding in an environment in which there are many competing pathways for nonnative proteins.</text>
</comment>
<accession>A0A4S2N4M1</accession>
<dbReference type="FunCoup" id="A0A4S2N4M1">
    <property type="interactions" value="721"/>
</dbReference>
<evidence type="ECO:0000256" key="4">
    <source>
        <dbReference type="PIRNR" id="PIRNR016477"/>
    </source>
</evidence>
<dbReference type="Pfam" id="PF01920">
    <property type="entry name" value="Prefoldin_2"/>
    <property type="match status" value="1"/>
</dbReference>
<dbReference type="CDD" id="cd23165">
    <property type="entry name" value="Prefoldin_4"/>
    <property type="match status" value="1"/>
</dbReference>
<dbReference type="OrthoDB" id="10250441at2759"/>
<evidence type="ECO:0000256" key="2">
    <source>
        <dbReference type="ARBA" id="ARBA00023186"/>
    </source>
</evidence>